<evidence type="ECO:0000256" key="7">
    <source>
        <dbReference type="ARBA" id="ARBA00023163"/>
    </source>
</evidence>
<feature type="DNA-binding region" description="Homeobox" evidence="11">
    <location>
        <begin position="296"/>
        <end position="355"/>
    </location>
</feature>
<evidence type="ECO:0000256" key="12">
    <source>
        <dbReference type="RuleBase" id="RU000682"/>
    </source>
</evidence>
<keyword evidence="4" id="KW-0805">Transcription regulation</keyword>
<feature type="compositionally biased region" description="Low complexity" evidence="13">
    <location>
        <begin position="147"/>
        <end position="156"/>
    </location>
</feature>
<dbReference type="PROSITE" id="PS00027">
    <property type="entry name" value="HOMEOBOX_1"/>
    <property type="match status" value="1"/>
</dbReference>
<evidence type="ECO:0000256" key="13">
    <source>
        <dbReference type="SAM" id="MobiDB-lite"/>
    </source>
</evidence>
<feature type="region of interest" description="Disordered" evidence="13">
    <location>
        <begin position="122"/>
        <end position="164"/>
    </location>
</feature>
<gene>
    <name evidence="16" type="primary">LOC106740776</name>
</gene>
<dbReference type="RefSeq" id="XP_014467638.1">
    <property type="nucleotide sequence ID" value="XM_014612152.1"/>
</dbReference>
<keyword evidence="8 11" id="KW-0539">Nucleus</keyword>
<feature type="region of interest" description="Disordered" evidence="13">
    <location>
        <begin position="355"/>
        <end position="432"/>
    </location>
</feature>
<keyword evidence="15" id="KW-1185">Reference proteome</keyword>
<dbReference type="OrthoDB" id="3137333at2759"/>
<dbReference type="GO" id="GO:0030154">
    <property type="term" value="P:cell differentiation"/>
    <property type="evidence" value="ECO:0007669"/>
    <property type="project" value="TreeGrafter"/>
</dbReference>
<dbReference type="SUPFAM" id="SSF46689">
    <property type="entry name" value="Homeodomain-like"/>
    <property type="match status" value="1"/>
</dbReference>
<evidence type="ECO:0000256" key="6">
    <source>
        <dbReference type="ARBA" id="ARBA00023155"/>
    </source>
</evidence>
<feature type="compositionally biased region" description="Gly residues" evidence="13">
    <location>
        <begin position="1"/>
        <end position="22"/>
    </location>
</feature>
<reference evidence="16" key="1">
    <citation type="submission" date="2025-08" db="UniProtKB">
        <authorList>
            <consortium name="RefSeq"/>
        </authorList>
    </citation>
    <scope>IDENTIFICATION</scope>
</reference>
<evidence type="ECO:0000256" key="9">
    <source>
        <dbReference type="ARBA" id="ARBA00057950"/>
    </source>
</evidence>
<evidence type="ECO:0000256" key="1">
    <source>
        <dbReference type="ARBA" id="ARBA00004123"/>
    </source>
</evidence>
<sequence>MSGGSGGGGNGGGNQGNGGNATGGYHQHQQQQQQQQSQLEQAGLLSDLNGIDLAMSLSPKQHSSHVQAAGAHTTPFSVTDILSPIEESYRKLELAAAAAAVGVVTHPQGSPYGNACGARVGGNTGSSSASSGSPPLHGGSTPGGSTPGPVSVANGAAPGGGGSVGGTSGGMSAMGNPYATMQLTSQYQYCAAELSPYHHAGPGVGATATATDPMRSHAVSSHHHPWYAPAPPATNDPRFAISRLMGAAAAGAGTNMAGCSVGQSMGDVTKSSGMGVGVGVGVGMGVGAMQFPLAQRRKRRVLFTQAQVYELERRFKQQKYLSAPEREHLASLIHLTPTQVKIWFQNHRYKCKRQAKEKAMAEQNAQNQSASSPRRVAVPVLVKDGKPCGSGGGNEGSRGGPSAALASPAPHMTAASSPHGSHHAATSSVVSHHSVVGVSHVMSSSQSLQHCSYTRAGAQQGMQQQQQPQCSAYLPLQGRAW</sequence>
<feature type="compositionally biased region" description="Gly residues" evidence="13">
    <location>
        <begin position="388"/>
        <end position="399"/>
    </location>
</feature>
<organism evidence="15 16">
    <name type="scientific">Dinoponera quadriceps</name>
    <name type="common">South American ant</name>
    <dbReference type="NCBI Taxonomy" id="609295"/>
    <lineage>
        <taxon>Eukaryota</taxon>
        <taxon>Metazoa</taxon>
        <taxon>Ecdysozoa</taxon>
        <taxon>Arthropoda</taxon>
        <taxon>Hexapoda</taxon>
        <taxon>Insecta</taxon>
        <taxon>Pterygota</taxon>
        <taxon>Neoptera</taxon>
        <taxon>Endopterygota</taxon>
        <taxon>Hymenoptera</taxon>
        <taxon>Apocrita</taxon>
        <taxon>Aculeata</taxon>
        <taxon>Formicoidea</taxon>
        <taxon>Formicidae</taxon>
        <taxon>Ponerinae</taxon>
        <taxon>Ponerini</taxon>
        <taxon>Dinoponera</taxon>
    </lineage>
</organism>
<dbReference type="Gene3D" id="1.10.10.60">
    <property type="entry name" value="Homeodomain-like"/>
    <property type="match status" value="1"/>
</dbReference>
<dbReference type="GO" id="GO:0005634">
    <property type="term" value="C:nucleus"/>
    <property type="evidence" value="ECO:0007669"/>
    <property type="project" value="UniProtKB-SubCell"/>
</dbReference>
<dbReference type="PRINTS" id="PR00024">
    <property type="entry name" value="HOMEOBOX"/>
</dbReference>
<evidence type="ECO:0000256" key="11">
    <source>
        <dbReference type="PROSITE-ProRule" id="PRU00108"/>
    </source>
</evidence>
<evidence type="ECO:0000256" key="4">
    <source>
        <dbReference type="ARBA" id="ARBA00023015"/>
    </source>
</evidence>
<evidence type="ECO:0000259" key="14">
    <source>
        <dbReference type="PROSITE" id="PS50071"/>
    </source>
</evidence>
<feature type="compositionally biased region" description="Low complexity" evidence="13">
    <location>
        <begin position="23"/>
        <end position="38"/>
    </location>
</feature>
<feature type="compositionally biased region" description="Polar residues" evidence="13">
    <location>
        <begin position="363"/>
        <end position="372"/>
    </location>
</feature>
<dbReference type="InterPro" id="IPR001356">
    <property type="entry name" value="HD"/>
</dbReference>
<evidence type="ECO:0000256" key="5">
    <source>
        <dbReference type="ARBA" id="ARBA00023125"/>
    </source>
</evidence>
<dbReference type="Proteomes" id="UP000515204">
    <property type="component" value="Unplaced"/>
</dbReference>
<feature type="compositionally biased region" description="Low complexity" evidence="13">
    <location>
        <begin position="400"/>
        <end position="432"/>
    </location>
</feature>
<dbReference type="InterPro" id="IPR050394">
    <property type="entry name" value="Homeobox_NK-like"/>
</dbReference>
<evidence type="ECO:0000256" key="3">
    <source>
        <dbReference type="ARBA" id="ARBA00022473"/>
    </source>
</evidence>
<evidence type="ECO:0000256" key="8">
    <source>
        <dbReference type="ARBA" id="ARBA00023242"/>
    </source>
</evidence>
<keyword evidence="7" id="KW-0804">Transcription</keyword>
<dbReference type="AlphaFoldDB" id="A0A6P3WNN7"/>
<dbReference type="GO" id="GO:0000978">
    <property type="term" value="F:RNA polymerase II cis-regulatory region sequence-specific DNA binding"/>
    <property type="evidence" value="ECO:0007669"/>
    <property type="project" value="TreeGrafter"/>
</dbReference>
<dbReference type="PANTHER" id="PTHR24340">
    <property type="entry name" value="HOMEOBOX PROTEIN NKX"/>
    <property type="match status" value="1"/>
</dbReference>
<protein>
    <recommendedName>
        <fullName evidence="10">Homeobox protein ceh-24</fullName>
    </recommendedName>
</protein>
<evidence type="ECO:0000313" key="15">
    <source>
        <dbReference type="Proteomes" id="UP000515204"/>
    </source>
</evidence>
<proteinExistence type="inferred from homology"/>
<dbReference type="KEGG" id="dqu:106740776"/>
<dbReference type="InterPro" id="IPR017970">
    <property type="entry name" value="Homeobox_CS"/>
</dbReference>
<dbReference type="GO" id="GO:0000981">
    <property type="term" value="F:DNA-binding transcription factor activity, RNA polymerase II-specific"/>
    <property type="evidence" value="ECO:0007669"/>
    <property type="project" value="InterPro"/>
</dbReference>
<dbReference type="PANTHER" id="PTHR24340:SF41">
    <property type="entry name" value="MUSCLE-SPECIFIC HOMEOBOX PROTEIN TINMAN-RELATED"/>
    <property type="match status" value="1"/>
</dbReference>
<dbReference type="InterPro" id="IPR009057">
    <property type="entry name" value="Homeodomain-like_sf"/>
</dbReference>
<feature type="domain" description="Homeobox" evidence="14">
    <location>
        <begin position="294"/>
        <end position="354"/>
    </location>
</feature>
<feature type="compositionally biased region" description="Low complexity" evidence="13">
    <location>
        <begin position="125"/>
        <end position="139"/>
    </location>
</feature>
<dbReference type="SMART" id="SM00389">
    <property type="entry name" value="HOX"/>
    <property type="match status" value="1"/>
</dbReference>
<keyword evidence="5 11" id="KW-0238">DNA-binding</keyword>
<dbReference type="Pfam" id="PF00046">
    <property type="entry name" value="Homeodomain"/>
    <property type="match status" value="1"/>
</dbReference>
<keyword evidence="6 11" id="KW-0371">Homeobox</keyword>
<feature type="region of interest" description="Disordered" evidence="13">
    <location>
        <begin position="1"/>
        <end position="43"/>
    </location>
</feature>
<evidence type="ECO:0000313" key="16">
    <source>
        <dbReference type="RefSeq" id="XP_014467638.1"/>
    </source>
</evidence>
<evidence type="ECO:0000256" key="10">
    <source>
        <dbReference type="ARBA" id="ARBA00068167"/>
    </source>
</evidence>
<dbReference type="InterPro" id="IPR020479">
    <property type="entry name" value="HD_metazoa"/>
</dbReference>
<dbReference type="FunFam" id="1.10.10.60:FF:000296">
    <property type="entry name" value="Scarecrow, isoform A"/>
    <property type="match status" value="1"/>
</dbReference>
<comment type="similarity">
    <text evidence="2">Belongs to the NK-2 homeobox family.</text>
</comment>
<comment type="function">
    <text evidence="9">Probable transcriptional regulator that is required in neural development for the normal formation of sublateral cholinergic motor neuron processes. Plays a role in regulating the expression of acetylcholine transporter protein unc-17 in the sublateral processes. In particular, it is required in sublateral motor neurons for a left-right turning behavior that occurs during the lethargus phase of the normal sleep process called 'flipping'. During 'flipping' animals rotate 180 degrees about their longitudinal axis.</text>
</comment>
<dbReference type="PROSITE" id="PS50071">
    <property type="entry name" value="HOMEOBOX_2"/>
    <property type="match status" value="1"/>
</dbReference>
<keyword evidence="3" id="KW-0217">Developmental protein</keyword>
<accession>A0A6P3WNN7</accession>
<evidence type="ECO:0000256" key="2">
    <source>
        <dbReference type="ARBA" id="ARBA00005661"/>
    </source>
</evidence>
<dbReference type="GeneID" id="106740776"/>
<dbReference type="CDD" id="cd00086">
    <property type="entry name" value="homeodomain"/>
    <property type="match status" value="1"/>
</dbReference>
<name>A0A6P3WNN7_DINQU</name>
<comment type="subcellular location">
    <subcellularLocation>
        <location evidence="1 11 12">Nucleus</location>
    </subcellularLocation>
</comment>